<feature type="region of interest" description="Disordered" evidence="11">
    <location>
        <begin position="22"/>
        <end position="44"/>
    </location>
</feature>
<evidence type="ECO:0000256" key="12">
    <source>
        <dbReference type="SAM" id="Phobius"/>
    </source>
</evidence>
<protein>
    <recommendedName>
        <fullName evidence="10">Regulator of SigK</fullName>
    </recommendedName>
    <alternativeName>
        <fullName evidence="9">Sigma-K anti-sigma factor RskA</fullName>
    </alternativeName>
</protein>
<keyword evidence="15" id="KW-1185">Reference proteome</keyword>
<dbReference type="Gene3D" id="1.10.10.1320">
    <property type="entry name" value="Anti-sigma factor, zinc-finger domain"/>
    <property type="match status" value="1"/>
</dbReference>
<evidence type="ECO:0000256" key="3">
    <source>
        <dbReference type="ARBA" id="ARBA00022475"/>
    </source>
</evidence>
<dbReference type="InterPro" id="IPR051474">
    <property type="entry name" value="Anti-sigma-K/W_factor"/>
</dbReference>
<evidence type="ECO:0000313" key="14">
    <source>
        <dbReference type="EMBL" id="UOQ56035.1"/>
    </source>
</evidence>
<evidence type="ECO:0000256" key="11">
    <source>
        <dbReference type="SAM" id="MobiDB-lite"/>
    </source>
</evidence>
<feature type="region of interest" description="Disordered" evidence="11">
    <location>
        <begin position="256"/>
        <end position="275"/>
    </location>
</feature>
<gene>
    <name evidence="14" type="ORF">MUN78_10000</name>
</gene>
<evidence type="ECO:0000256" key="8">
    <source>
        <dbReference type="ARBA" id="ARBA00023163"/>
    </source>
</evidence>
<dbReference type="InterPro" id="IPR041916">
    <property type="entry name" value="Anti_sigma_zinc_sf"/>
</dbReference>
<keyword evidence="3" id="KW-1003">Cell membrane</keyword>
<dbReference type="PANTHER" id="PTHR37461:SF1">
    <property type="entry name" value="ANTI-SIGMA-K FACTOR RSKA"/>
    <property type="match status" value="1"/>
</dbReference>
<sequence>MNEEHFRELSAARALHALSPEDEQAFSRALAAHPEWRSTVDEDQEAAAALGAMTPPVPPPPDARDALLAAIAGAPQAPAPSGGAADASDAAPSAATSGAAPSAAADADAPAAARTGGERGSRPPRRRAAWFALAASVAVLIAVSLAIPWGRLLAPSDPVSLALQEIDEAPDARSATAPLPGGGSATLRWSAETAQAVFVAEGMETAPEGRDYEAWVVRGETPVSLGVMDVDDAGRSEILATGFAPGDAVAVTVETRGGSPSGAPSGDPIVAIPAA</sequence>
<keyword evidence="6" id="KW-0805">Transcription regulation</keyword>
<dbReference type="Proteomes" id="UP000831786">
    <property type="component" value="Chromosome"/>
</dbReference>
<evidence type="ECO:0000256" key="2">
    <source>
        <dbReference type="ARBA" id="ARBA00004236"/>
    </source>
</evidence>
<proteinExistence type="predicted"/>
<keyword evidence="7 12" id="KW-0472">Membrane</keyword>
<evidence type="ECO:0000256" key="1">
    <source>
        <dbReference type="ARBA" id="ARBA00004167"/>
    </source>
</evidence>
<feature type="compositionally biased region" description="Low complexity" evidence="11">
    <location>
        <begin position="257"/>
        <end position="268"/>
    </location>
</feature>
<evidence type="ECO:0000313" key="15">
    <source>
        <dbReference type="Proteomes" id="UP000831786"/>
    </source>
</evidence>
<dbReference type="InterPro" id="IPR018764">
    <property type="entry name" value="RskA_C"/>
</dbReference>
<accession>A0ABY4FH92</accession>
<organism evidence="14 15">
    <name type="scientific">Leucobacter allii</name>
    <dbReference type="NCBI Taxonomy" id="2932247"/>
    <lineage>
        <taxon>Bacteria</taxon>
        <taxon>Bacillati</taxon>
        <taxon>Actinomycetota</taxon>
        <taxon>Actinomycetes</taxon>
        <taxon>Micrococcales</taxon>
        <taxon>Microbacteriaceae</taxon>
        <taxon>Leucobacter</taxon>
    </lineage>
</organism>
<dbReference type="EMBL" id="CP095045">
    <property type="protein sequence ID" value="UOQ56035.1"/>
    <property type="molecule type" value="Genomic_DNA"/>
</dbReference>
<dbReference type="Pfam" id="PF10099">
    <property type="entry name" value="RskA_C"/>
    <property type="match status" value="1"/>
</dbReference>
<feature type="domain" description="Anti-sigma K factor RskA C-terminal" evidence="13">
    <location>
        <begin position="132"/>
        <end position="266"/>
    </location>
</feature>
<name>A0ABY4FH92_9MICO</name>
<evidence type="ECO:0000256" key="9">
    <source>
        <dbReference type="ARBA" id="ARBA00029829"/>
    </source>
</evidence>
<evidence type="ECO:0000256" key="6">
    <source>
        <dbReference type="ARBA" id="ARBA00023015"/>
    </source>
</evidence>
<keyword evidence="4 12" id="KW-0812">Transmembrane</keyword>
<keyword evidence="8" id="KW-0804">Transcription</keyword>
<feature type="transmembrane region" description="Helical" evidence="12">
    <location>
        <begin position="128"/>
        <end position="150"/>
    </location>
</feature>
<feature type="region of interest" description="Disordered" evidence="11">
    <location>
        <begin position="75"/>
        <end position="123"/>
    </location>
</feature>
<evidence type="ECO:0000259" key="13">
    <source>
        <dbReference type="Pfam" id="PF10099"/>
    </source>
</evidence>
<evidence type="ECO:0000256" key="7">
    <source>
        <dbReference type="ARBA" id="ARBA00023136"/>
    </source>
</evidence>
<feature type="compositionally biased region" description="Low complexity" evidence="11">
    <location>
        <begin position="75"/>
        <end position="115"/>
    </location>
</feature>
<keyword evidence="5 12" id="KW-1133">Transmembrane helix</keyword>
<reference evidence="14 15" key="1">
    <citation type="submission" date="2022-04" db="EMBL/GenBank/DDBJ databases">
        <title>Leucobacter sp. isolated from rhizosphere of garlic.</title>
        <authorList>
            <person name="Won M."/>
            <person name="Lee C.-M."/>
            <person name="Woen H.-Y."/>
            <person name="Kwon S.-W."/>
        </authorList>
    </citation>
    <scope>NUCLEOTIDE SEQUENCE [LARGE SCALE GENOMIC DNA]</scope>
    <source>
        <strain evidence="14 15">H21R-40</strain>
    </source>
</reference>
<evidence type="ECO:0000256" key="4">
    <source>
        <dbReference type="ARBA" id="ARBA00022692"/>
    </source>
</evidence>
<evidence type="ECO:0000256" key="10">
    <source>
        <dbReference type="ARBA" id="ARBA00030803"/>
    </source>
</evidence>
<evidence type="ECO:0000256" key="5">
    <source>
        <dbReference type="ARBA" id="ARBA00022989"/>
    </source>
</evidence>
<dbReference type="PANTHER" id="PTHR37461">
    <property type="entry name" value="ANTI-SIGMA-K FACTOR RSKA"/>
    <property type="match status" value="1"/>
</dbReference>
<dbReference type="RefSeq" id="WP_244726179.1">
    <property type="nucleotide sequence ID" value="NZ_CP095045.1"/>
</dbReference>
<comment type="subcellular location">
    <subcellularLocation>
        <location evidence="2">Cell membrane</location>
    </subcellularLocation>
    <subcellularLocation>
        <location evidence="1">Membrane</location>
        <topology evidence="1">Single-pass membrane protein</topology>
    </subcellularLocation>
</comment>